<dbReference type="Pfam" id="PF00708">
    <property type="entry name" value="Acylphosphatase"/>
    <property type="match status" value="1"/>
</dbReference>
<feature type="domain" description="Acylphosphatase-like" evidence="7">
    <location>
        <begin position="4"/>
        <end position="91"/>
    </location>
</feature>
<dbReference type="GO" id="GO:0003998">
    <property type="term" value="F:acylphosphatase activity"/>
    <property type="evidence" value="ECO:0007669"/>
    <property type="project" value="UniProtKB-EC"/>
</dbReference>
<dbReference type="PANTHER" id="PTHR47268">
    <property type="entry name" value="ACYLPHOSPHATASE"/>
    <property type="match status" value="1"/>
</dbReference>
<evidence type="ECO:0000256" key="4">
    <source>
        <dbReference type="PROSITE-ProRule" id="PRU00520"/>
    </source>
</evidence>
<feature type="active site" evidence="4">
    <location>
        <position position="19"/>
    </location>
</feature>
<name>A0A7C5SY83_9AQUI</name>
<dbReference type="AlphaFoldDB" id="A0A7C5SY83"/>
<dbReference type="InterPro" id="IPR017968">
    <property type="entry name" value="Acylphosphatase_CS"/>
</dbReference>
<dbReference type="InterPro" id="IPR001792">
    <property type="entry name" value="Acylphosphatase-like_dom"/>
</dbReference>
<comment type="similarity">
    <text evidence="1 6">Belongs to the acylphosphatase family.</text>
</comment>
<proteinExistence type="inferred from homology"/>
<dbReference type="SUPFAM" id="SSF54975">
    <property type="entry name" value="Acylphosphatase/BLUF domain-like"/>
    <property type="match status" value="1"/>
</dbReference>
<sequence length="91" mass="10595">MRSAYRVFLSGVVQGVGFRSWTKNLGEGYGLNGWVRNLPDGRVEVFVEGDEEVVAQFIWKLWEGPRSARVDRMEILKEVPTHEERGFYIKY</sequence>
<evidence type="ECO:0000256" key="3">
    <source>
        <dbReference type="ARBA" id="ARBA00047645"/>
    </source>
</evidence>
<comment type="caution">
    <text evidence="8">The sequence shown here is derived from an EMBL/GenBank/DDBJ whole genome shotgun (WGS) entry which is preliminary data.</text>
</comment>
<evidence type="ECO:0000259" key="7">
    <source>
        <dbReference type="PROSITE" id="PS51160"/>
    </source>
</evidence>
<dbReference type="EC" id="3.6.1.7" evidence="2 4"/>
<reference evidence="8" key="1">
    <citation type="journal article" date="2020" name="mSystems">
        <title>Genome- and Community-Level Interaction Insights into Carbon Utilization and Element Cycling Functions of Hydrothermarchaeota in Hydrothermal Sediment.</title>
        <authorList>
            <person name="Zhou Z."/>
            <person name="Liu Y."/>
            <person name="Xu W."/>
            <person name="Pan J."/>
            <person name="Luo Z.H."/>
            <person name="Li M."/>
        </authorList>
    </citation>
    <scope>NUCLEOTIDE SEQUENCE [LARGE SCALE GENOMIC DNA]</scope>
    <source>
        <strain evidence="8">SpSt-114</strain>
    </source>
</reference>
<gene>
    <name evidence="8" type="ORF">ENN04_01980</name>
</gene>
<evidence type="ECO:0000256" key="5">
    <source>
        <dbReference type="RuleBase" id="RU000553"/>
    </source>
</evidence>
<dbReference type="Gene3D" id="3.30.70.100">
    <property type="match status" value="1"/>
</dbReference>
<dbReference type="PANTHER" id="PTHR47268:SF4">
    <property type="entry name" value="ACYLPHOSPHATASE"/>
    <property type="match status" value="1"/>
</dbReference>
<dbReference type="PROSITE" id="PS51160">
    <property type="entry name" value="ACYLPHOSPHATASE_3"/>
    <property type="match status" value="1"/>
</dbReference>
<keyword evidence="4 5" id="KW-0378">Hydrolase</keyword>
<dbReference type="PROSITE" id="PS00150">
    <property type="entry name" value="ACYLPHOSPHATASE_1"/>
    <property type="match status" value="1"/>
</dbReference>
<evidence type="ECO:0000313" key="8">
    <source>
        <dbReference type="EMBL" id="HHO73389.1"/>
    </source>
</evidence>
<dbReference type="PROSITE" id="PS00151">
    <property type="entry name" value="ACYLPHOSPHATASE_2"/>
    <property type="match status" value="1"/>
</dbReference>
<evidence type="ECO:0000256" key="6">
    <source>
        <dbReference type="RuleBase" id="RU004168"/>
    </source>
</evidence>
<accession>A0A7C5SY83</accession>
<evidence type="ECO:0000256" key="1">
    <source>
        <dbReference type="ARBA" id="ARBA00005614"/>
    </source>
</evidence>
<dbReference type="InterPro" id="IPR020456">
    <property type="entry name" value="Acylphosphatase"/>
</dbReference>
<organism evidence="8">
    <name type="scientific">Thermocrinis ruber</name>
    <dbReference type="NCBI Taxonomy" id="75906"/>
    <lineage>
        <taxon>Bacteria</taxon>
        <taxon>Pseudomonadati</taxon>
        <taxon>Aquificota</taxon>
        <taxon>Aquificia</taxon>
        <taxon>Aquificales</taxon>
        <taxon>Aquificaceae</taxon>
        <taxon>Thermocrinis</taxon>
    </lineage>
</organism>
<comment type="catalytic activity">
    <reaction evidence="3 4 5">
        <text>an acyl phosphate + H2O = a carboxylate + phosphate + H(+)</text>
        <dbReference type="Rhea" id="RHEA:14965"/>
        <dbReference type="ChEBI" id="CHEBI:15377"/>
        <dbReference type="ChEBI" id="CHEBI:15378"/>
        <dbReference type="ChEBI" id="CHEBI:29067"/>
        <dbReference type="ChEBI" id="CHEBI:43474"/>
        <dbReference type="ChEBI" id="CHEBI:59918"/>
        <dbReference type="EC" id="3.6.1.7"/>
    </reaction>
</comment>
<dbReference type="InterPro" id="IPR036046">
    <property type="entry name" value="Acylphosphatase-like_dom_sf"/>
</dbReference>
<dbReference type="EMBL" id="DSAC01000024">
    <property type="protein sequence ID" value="HHO73389.1"/>
    <property type="molecule type" value="Genomic_DNA"/>
</dbReference>
<feature type="active site" evidence="4">
    <location>
        <position position="37"/>
    </location>
</feature>
<protein>
    <recommendedName>
        <fullName evidence="2 4">Acylphosphatase</fullName>
        <ecNumber evidence="2 4">3.6.1.7</ecNumber>
    </recommendedName>
</protein>
<evidence type="ECO:0000256" key="2">
    <source>
        <dbReference type="ARBA" id="ARBA00012150"/>
    </source>
</evidence>